<comment type="caution">
    <text evidence="7">The sequence shown here is derived from an EMBL/GenBank/DDBJ whole genome shotgun (WGS) entry which is preliminary data.</text>
</comment>
<comment type="similarity">
    <text evidence="1 4">Belongs to the glycosyl hydrolase 5 (cellulase A) family.</text>
</comment>
<evidence type="ECO:0000259" key="6">
    <source>
        <dbReference type="Pfam" id="PF18564"/>
    </source>
</evidence>
<dbReference type="InterPro" id="IPR041036">
    <property type="entry name" value="GH5_C"/>
</dbReference>
<evidence type="ECO:0000256" key="4">
    <source>
        <dbReference type="RuleBase" id="RU361153"/>
    </source>
</evidence>
<dbReference type="GO" id="GO:0016787">
    <property type="term" value="F:hydrolase activity"/>
    <property type="evidence" value="ECO:0007669"/>
    <property type="project" value="UniProtKB-KW"/>
</dbReference>
<dbReference type="EMBL" id="JAAVJS010000002">
    <property type="protein sequence ID" value="NJX14299.1"/>
    <property type="molecule type" value="Genomic_DNA"/>
</dbReference>
<gene>
    <name evidence="7" type="ORF">HC176_02210</name>
</gene>
<reference evidence="7 8" key="1">
    <citation type="submission" date="2020-03" db="EMBL/GenBank/DDBJ databases">
        <title>Tamlana sp. nov, isolated from XXX.</title>
        <authorList>
            <person name="Cao W.R."/>
        </authorList>
    </citation>
    <scope>NUCLEOTIDE SEQUENCE [LARGE SCALE GENOMIC DNA]</scope>
    <source>
        <strain evidence="7 8">HST1-43</strain>
    </source>
</reference>
<dbReference type="InterPro" id="IPR017853">
    <property type="entry name" value="GH"/>
</dbReference>
<dbReference type="InterPro" id="IPR001547">
    <property type="entry name" value="Glyco_hydro_5"/>
</dbReference>
<dbReference type="Gene3D" id="2.60.40.1180">
    <property type="entry name" value="Golgi alpha-mannosidase II"/>
    <property type="match status" value="1"/>
</dbReference>
<proteinExistence type="inferred from homology"/>
<feature type="domain" description="Glycoside hydrolase family 5" evidence="5">
    <location>
        <begin position="66"/>
        <end position="273"/>
    </location>
</feature>
<keyword evidence="3 4" id="KW-0326">Glycosidase</keyword>
<evidence type="ECO:0000313" key="7">
    <source>
        <dbReference type="EMBL" id="NJX14299.1"/>
    </source>
</evidence>
<evidence type="ECO:0000259" key="5">
    <source>
        <dbReference type="Pfam" id="PF00150"/>
    </source>
</evidence>
<dbReference type="PANTHER" id="PTHR31308">
    <property type="match status" value="1"/>
</dbReference>
<keyword evidence="8" id="KW-1185">Reference proteome</keyword>
<dbReference type="PANTHER" id="PTHR31308:SF3">
    <property type="entry name" value="ENDOGLYCOCERAMIDASE"/>
    <property type="match status" value="1"/>
</dbReference>
<accession>A0ABX1D9L5</accession>
<dbReference type="Gene3D" id="3.20.20.80">
    <property type="entry name" value="Glycosidases"/>
    <property type="match status" value="1"/>
</dbReference>
<evidence type="ECO:0000256" key="2">
    <source>
        <dbReference type="ARBA" id="ARBA00022801"/>
    </source>
</evidence>
<evidence type="ECO:0000256" key="3">
    <source>
        <dbReference type="ARBA" id="ARBA00023295"/>
    </source>
</evidence>
<evidence type="ECO:0000256" key="1">
    <source>
        <dbReference type="ARBA" id="ARBA00005641"/>
    </source>
</evidence>
<keyword evidence="2 4" id="KW-0378">Hydrolase</keyword>
<organism evidence="7 8">
    <name type="scientific">Tamlana crocina</name>
    <dbReference type="NCBI Taxonomy" id="393006"/>
    <lineage>
        <taxon>Bacteria</taxon>
        <taxon>Pseudomonadati</taxon>
        <taxon>Bacteroidota</taxon>
        <taxon>Flavobacteriia</taxon>
        <taxon>Flavobacteriales</taxon>
        <taxon>Flavobacteriaceae</taxon>
        <taxon>Tamlana</taxon>
    </lineage>
</organism>
<dbReference type="InterPro" id="IPR018087">
    <property type="entry name" value="Glyco_hydro_5_CS"/>
</dbReference>
<dbReference type="Pfam" id="PF00150">
    <property type="entry name" value="Cellulase"/>
    <property type="match status" value="1"/>
</dbReference>
<sequence>MIQKKQVIKIVIFAFMLPLALKAQIKHGLRDAQGRHVIPRGFVVNTNDHKGEVFFNSDDYARMVRMGANYQVIRLELGKLSEFPGGKLEPNYLKKLDTLVALGINHDIKTVFKMTVYGVKKFVWEEFWLNKNNEYDTYIDAWKVIWKRYANNNAVVGYDVVNEPRKLTMDISYNKLTEKYLIPLYQKIIDESQKIDANKKILIQSIFMNKGEAIDNNQYAEITAPIKRENVIFAPHIYQDNIDLVKPVMYRFDKESDLLNAPILIGEWGFPTFAKTDTIISGRLGQLKYRELYIKTAEVFDQMGVGSIKAWFLGNRSMQNFLPGGPSTWAIFSDSTDAGTVERKYITDVIARPYPQVIAGTIQDFMFNHATRTLNLNVETDNSKGASTIFVGANRHYPDGFSVIVNDDLVLYYNPLKNVGLETYKCPENGSPTDFIWDAHSQKLTVLKWPRDKANLQVKIVPGIRNFE</sequence>
<dbReference type="Proteomes" id="UP000760545">
    <property type="component" value="Unassembled WGS sequence"/>
</dbReference>
<evidence type="ECO:0000313" key="8">
    <source>
        <dbReference type="Proteomes" id="UP000760545"/>
    </source>
</evidence>
<protein>
    <submittedName>
        <fullName evidence="7">Glycoside hydrolase family 5 protein</fullName>
    </submittedName>
</protein>
<dbReference type="PROSITE" id="PS00659">
    <property type="entry name" value="GLYCOSYL_HYDROL_F5"/>
    <property type="match status" value="1"/>
</dbReference>
<dbReference type="InterPro" id="IPR052066">
    <property type="entry name" value="Glycosphingolipid_Hydrolases"/>
</dbReference>
<feature type="domain" description="Glycoside hydrolase family 5 C-terminal" evidence="6">
    <location>
        <begin position="352"/>
        <end position="410"/>
    </location>
</feature>
<name>A0ABX1D9L5_9FLAO</name>
<dbReference type="SUPFAM" id="SSF51445">
    <property type="entry name" value="(Trans)glycosidases"/>
    <property type="match status" value="1"/>
</dbReference>
<dbReference type="InterPro" id="IPR013780">
    <property type="entry name" value="Glyco_hydro_b"/>
</dbReference>
<dbReference type="Pfam" id="PF18564">
    <property type="entry name" value="Glyco_hydro_5_C"/>
    <property type="match status" value="1"/>
</dbReference>
<dbReference type="RefSeq" id="WP_167916548.1">
    <property type="nucleotide sequence ID" value="NZ_JAAVJS010000002.1"/>
</dbReference>